<sequence>MKRAERAAERQRRSEQLQADLRIADDQTSAEFTGRFVVRLLPMMTSQFVAWGTGIVAVMQVLRHRRRGIRGLLQLRSPRVFVMLIMLATLQAELLRRWLIRYADHLHQQIEDQQRGGPSGA</sequence>
<keyword evidence="3" id="KW-1185">Reference proteome</keyword>
<dbReference type="AlphaFoldDB" id="A0A516Q4W4"/>
<organism evidence="2 3">
    <name type="scientific">Microlunatus elymi</name>
    <dbReference type="NCBI Taxonomy" id="2596828"/>
    <lineage>
        <taxon>Bacteria</taxon>
        <taxon>Bacillati</taxon>
        <taxon>Actinomycetota</taxon>
        <taxon>Actinomycetes</taxon>
        <taxon>Propionibacteriales</taxon>
        <taxon>Propionibacteriaceae</taxon>
        <taxon>Microlunatus</taxon>
    </lineage>
</organism>
<name>A0A516Q4W4_9ACTN</name>
<dbReference type="RefSeq" id="WP_143988202.1">
    <property type="nucleotide sequence ID" value="NZ_CP041692.1"/>
</dbReference>
<feature type="transmembrane region" description="Helical" evidence="1">
    <location>
        <begin position="36"/>
        <end position="59"/>
    </location>
</feature>
<evidence type="ECO:0000313" key="3">
    <source>
        <dbReference type="Proteomes" id="UP000319263"/>
    </source>
</evidence>
<dbReference type="KEGG" id="mik:FOE78_22235"/>
<reference evidence="2 3" key="1">
    <citation type="submission" date="2019-07" db="EMBL/GenBank/DDBJ databases">
        <title>Microlunatus dokdonensis sp. nov. isolated from the rhizospheric soil of the wild plant Elymus tsukushiensis.</title>
        <authorList>
            <person name="Ghim S.-Y."/>
            <person name="Hwang Y.-J."/>
            <person name="Son J.-S."/>
            <person name="Shin J.-H."/>
        </authorList>
    </citation>
    <scope>NUCLEOTIDE SEQUENCE [LARGE SCALE GENOMIC DNA]</scope>
    <source>
        <strain evidence="2 3">KUDC0627</strain>
    </source>
</reference>
<evidence type="ECO:0000256" key="1">
    <source>
        <dbReference type="SAM" id="Phobius"/>
    </source>
</evidence>
<gene>
    <name evidence="2" type="ORF">FOE78_22235</name>
</gene>
<keyword evidence="1" id="KW-0812">Transmembrane</keyword>
<proteinExistence type="predicted"/>
<protein>
    <submittedName>
        <fullName evidence="2">Uncharacterized protein</fullName>
    </submittedName>
</protein>
<feature type="transmembrane region" description="Helical" evidence="1">
    <location>
        <begin position="80"/>
        <end position="99"/>
    </location>
</feature>
<dbReference type="Proteomes" id="UP000319263">
    <property type="component" value="Chromosome"/>
</dbReference>
<evidence type="ECO:0000313" key="2">
    <source>
        <dbReference type="EMBL" id="QDP98261.1"/>
    </source>
</evidence>
<keyword evidence="1" id="KW-0472">Membrane</keyword>
<keyword evidence="1" id="KW-1133">Transmembrane helix</keyword>
<accession>A0A516Q4W4</accession>
<dbReference type="EMBL" id="CP041692">
    <property type="protein sequence ID" value="QDP98261.1"/>
    <property type="molecule type" value="Genomic_DNA"/>
</dbReference>